<dbReference type="Gene3D" id="3.40.630.30">
    <property type="match status" value="1"/>
</dbReference>
<dbReference type="RefSeq" id="WP_098073748.1">
    <property type="nucleotide sequence ID" value="NZ_PDEQ01000001.1"/>
</dbReference>
<accession>A0A2A8D1T3</accession>
<keyword evidence="5" id="KW-0012">Acyltransferase</keyword>
<dbReference type="PANTHER" id="PTHR37323">
    <property type="entry name" value="GCN5-RELATED N-ACETYLTRANSFERASE"/>
    <property type="match status" value="1"/>
</dbReference>
<dbReference type="GO" id="GO:0006629">
    <property type="term" value="P:lipid metabolic process"/>
    <property type="evidence" value="ECO:0007669"/>
    <property type="project" value="UniProtKB-KW"/>
</dbReference>
<evidence type="ECO:0000256" key="1">
    <source>
        <dbReference type="ARBA" id="ARBA00005189"/>
    </source>
</evidence>
<evidence type="ECO:0000313" key="6">
    <source>
        <dbReference type="EMBL" id="PEN14851.1"/>
    </source>
</evidence>
<dbReference type="OrthoDB" id="1113830at2"/>
<dbReference type="SUPFAM" id="SSF55729">
    <property type="entry name" value="Acyl-CoA N-acyltransferases (Nat)"/>
    <property type="match status" value="1"/>
</dbReference>
<gene>
    <name evidence="6" type="ORF">CRI94_00715</name>
</gene>
<protein>
    <submittedName>
        <fullName evidence="6">Hemolysin</fullName>
    </submittedName>
</protein>
<dbReference type="Pfam" id="PF13444">
    <property type="entry name" value="Acetyltransf_5"/>
    <property type="match status" value="1"/>
</dbReference>
<name>A0A2A8D1T3_9BACT</name>
<dbReference type="GO" id="GO:0016746">
    <property type="term" value="F:acyltransferase activity"/>
    <property type="evidence" value="ECO:0007669"/>
    <property type="project" value="UniProtKB-KW"/>
</dbReference>
<reference evidence="6 7" key="1">
    <citation type="submission" date="2017-10" db="EMBL/GenBank/DDBJ databases">
        <title>Draft genome of Longibacter Salinarum.</title>
        <authorList>
            <person name="Goh K.M."/>
            <person name="Shamsir M.S."/>
            <person name="Lim S.W."/>
        </authorList>
    </citation>
    <scope>NUCLEOTIDE SEQUENCE [LARGE SCALE GENOMIC DNA]</scope>
    <source>
        <strain evidence="6 7">KCTC 52045</strain>
    </source>
</reference>
<dbReference type="InterPro" id="IPR052351">
    <property type="entry name" value="Ornithine_N-alpha-AT"/>
</dbReference>
<keyword evidence="3" id="KW-0808">Transferase</keyword>
<keyword evidence="4" id="KW-0443">Lipid metabolism</keyword>
<evidence type="ECO:0000256" key="3">
    <source>
        <dbReference type="ARBA" id="ARBA00022679"/>
    </source>
</evidence>
<evidence type="ECO:0000256" key="4">
    <source>
        <dbReference type="ARBA" id="ARBA00023098"/>
    </source>
</evidence>
<comment type="pathway">
    <text evidence="1">Lipid metabolism.</text>
</comment>
<evidence type="ECO:0000256" key="5">
    <source>
        <dbReference type="ARBA" id="ARBA00023315"/>
    </source>
</evidence>
<proteinExistence type="predicted"/>
<dbReference type="AlphaFoldDB" id="A0A2A8D1T3"/>
<organism evidence="6 7">
    <name type="scientific">Longibacter salinarum</name>
    <dbReference type="NCBI Taxonomy" id="1850348"/>
    <lineage>
        <taxon>Bacteria</taxon>
        <taxon>Pseudomonadati</taxon>
        <taxon>Rhodothermota</taxon>
        <taxon>Rhodothermia</taxon>
        <taxon>Rhodothermales</taxon>
        <taxon>Salisaetaceae</taxon>
        <taxon>Longibacter</taxon>
    </lineage>
</organism>
<keyword evidence="7" id="KW-1185">Reference proteome</keyword>
<dbReference type="PANTHER" id="PTHR37323:SF1">
    <property type="entry name" value="L-ORNITHINE N(ALPHA)-ACYLTRANSFERASE"/>
    <property type="match status" value="1"/>
</dbReference>
<dbReference type="InterPro" id="IPR016181">
    <property type="entry name" value="Acyl_CoA_acyltransferase"/>
</dbReference>
<evidence type="ECO:0000313" key="7">
    <source>
        <dbReference type="Proteomes" id="UP000220102"/>
    </source>
</evidence>
<evidence type="ECO:0000256" key="2">
    <source>
        <dbReference type="ARBA" id="ARBA00022516"/>
    </source>
</evidence>
<comment type="caution">
    <text evidence="6">The sequence shown here is derived from an EMBL/GenBank/DDBJ whole genome shotgun (WGS) entry which is preliminary data.</text>
</comment>
<dbReference type="Proteomes" id="UP000220102">
    <property type="component" value="Unassembled WGS sequence"/>
</dbReference>
<dbReference type="EMBL" id="PDEQ01000001">
    <property type="protein sequence ID" value="PEN14851.1"/>
    <property type="molecule type" value="Genomic_DNA"/>
</dbReference>
<sequence length="264" mass="29831">MASSDTTSYPVFEDLIPDVDSTADHYEIAFARSEEDLVEVQRLRFDVFNVELDEGLEESFESGRDIDAFDNTCHHLLVRDQTDGAIVGTYRMQTYEMAHSGLGFYSSTEFDLSEWPESVTHNAVELGRACIAKEHRSLPVLNLLWRGLGSYLRHSGCRYLFGCSSLTSQDPREGIAMLKYFQEKGMMHPELHVTPQPGYECKVEGEVATATASDVPRLMRVYISTGARMCGPPAIDREFGTIDFLTFYDIKNLEPSAARFFGYR</sequence>
<keyword evidence="2" id="KW-0444">Lipid biosynthesis</keyword>